<sequence length="63" mass="7065">MITNFIDPLVDLSAVEGLADAKKSKFFCADNCEKKNLLSPSPVMARVYITYPQKLWITVLMDA</sequence>
<name>A0A178KMB7_9GAMM</name>
<dbReference type="EMBL" id="LVHF01000012">
    <property type="protein sequence ID" value="OAN18417.1"/>
    <property type="molecule type" value="Genomic_DNA"/>
</dbReference>
<accession>A0A178KMB7</accession>
<organism evidence="1 2">
    <name type="scientific">Photobacterium jeanii</name>
    <dbReference type="NCBI Taxonomy" id="858640"/>
    <lineage>
        <taxon>Bacteria</taxon>
        <taxon>Pseudomonadati</taxon>
        <taxon>Pseudomonadota</taxon>
        <taxon>Gammaproteobacteria</taxon>
        <taxon>Vibrionales</taxon>
        <taxon>Vibrionaceae</taxon>
        <taxon>Photobacterium</taxon>
    </lineage>
</organism>
<reference evidence="1 2" key="1">
    <citation type="submission" date="2016-03" db="EMBL/GenBank/DDBJ databases">
        <title>Photobacterium proteolyticum sp. nov. a protease producing bacterium isolated from ocean sediments of Laizhou Bay.</title>
        <authorList>
            <person name="Li Y."/>
        </authorList>
    </citation>
    <scope>NUCLEOTIDE SEQUENCE [LARGE SCALE GENOMIC DNA]</scope>
    <source>
        <strain evidence="1 2">R-40508</strain>
    </source>
</reference>
<comment type="caution">
    <text evidence="1">The sequence shown here is derived from an EMBL/GenBank/DDBJ whole genome shotgun (WGS) entry which is preliminary data.</text>
</comment>
<dbReference type="Proteomes" id="UP000078503">
    <property type="component" value="Unassembled WGS sequence"/>
</dbReference>
<proteinExistence type="predicted"/>
<gene>
    <name evidence="1" type="ORF">A3K86_05875</name>
</gene>
<keyword evidence="2" id="KW-1185">Reference proteome</keyword>
<protein>
    <submittedName>
        <fullName evidence="1">Uncharacterized protein</fullName>
    </submittedName>
</protein>
<evidence type="ECO:0000313" key="1">
    <source>
        <dbReference type="EMBL" id="OAN18417.1"/>
    </source>
</evidence>
<dbReference type="AlphaFoldDB" id="A0A178KMB7"/>
<evidence type="ECO:0000313" key="2">
    <source>
        <dbReference type="Proteomes" id="UP000078503"/>
    </source>
</evidence>